<dbReference type="InterPro" id="IPR035437">
    <property type="entry name" value="SNase_OB-fold_sf"/>
</dbReference>
<accession>A0A1G7HZ00</accession>
<dbReference type="InterPro" id="IPR016071">
    <property type="entry name" value="Staphylococal_nuclease_OB-fold"/>
</dbReference>
<feature type="chain" id="PRO_5011585839" evidence="1">
    <location>
        <begin position="23"/>
        <end position="162"/>
    </location>
</feature>
<keyword evidence="1" id="KW-0732">Signal</keyword>
<reference evidence="4" key="1">
    <citation type="submission" date="2016-10" db="EMBL/GenBank/DDBJ databases">
        <authorList>
            <person name="Varghese N."/>
            <person name="Submissions S."/>
        </authorList>
    </citation>
    <scope>NUCLEOTIDE SEQUENCE [LARGE SCALE GENOMIC DNA]</scope>
    <source>
        <strain evidence="4">KHC7</strain>
    </source>
</reference>
<dbReference type="AlphaFoldDB" id="A0A1G7HZ00"/>
<dbReference type="SMART" id="SM00318">
    <property type="entry name" value="SNc"/>
    <property type="match status" value="1"/>
</dbReference>
<keyword evidence="4" id="KW-1185">Reference proteome</keyword>
<feature type="signal peptide" evidence="1">
    <location>
        <begin position="1"/>
        <end position="22"/>
    </location>
</feature>
<dbReference type="SUPFAM" id="SSF50199">
    <property type="entry name" value="Staphylococcal nuclease"/>
    <property type="match status" value="1"/>
</dbReference>
<dbReference type="PROSITE" id="PS50830">
    <property type="entry name" value="TNASE_3"/>
    <property type="match status" value="1"/>
</dbReference>
<dbReference type="EMBL" id="FNBX01000001">
    <property type="protein sequence ID" value="SDF05496.1"/>
    <property type="molecule type" value="Genomic_DNA"/>
</dbReference>
<feature type="domain" description="TNase-like" evidence="2">
    <location>
        <begin position="23"/>
        <end position="151"/>
    </location>
</feature>
<proteinExistence type="predicted"/>
<dbReference type="GO" id="GO:0004519">
    <property type="term" value="F:endonuclease activity"/>
    <property type="evidence" value="ECO:0007669"/>
    <property type="project" value="UniProtKB-KW"/>
</dbReference>
<dbReference type="RefSeq" id="WP_257243069.1">
    <property type="nucleotide sequence ID" value="NZ_FNBX01000001.1"/>
</dbReference>
<evidence type="ECO:0000313" key="4">
    <source>
        <dbReference type="Proteomes" id="UP000199355"/>
    </source>
</evidence>
<sequence>MSRGKFCAVLLLGLLAASNAAAKAREGYVLHVEDGNTVTIAYAPEGTQPDAVLRFYGIEAPTLQQPLGPEARARLAALMPVGTKVSVDPVGESEDGPLVAIVQVGGTSVNYQLVMEGLAWVDRQRCRAVFCRRWYIQEHQAVLERRGIWGLNIGTPPWQWGR</sequence>
<name>A0A1G7HZ00_9BACT</name>
<dbReference type="Proteomes" id="UP000199355">
    <property type="component" value="Unassembled WGS sequence"/>
</dbReference>
<protein>
    <submittedName>
        <fullName evidence="3">Endonuclease YncB, thermonuclease family</fullName>
    </submittedName>
</protein>
<evidence type="ECO:0000256" key="1">
    <source>
        <dbReference type="SAM" id="SignalP"/>
    </source>
</evidence>
<keyword evidence="3" id="KW-0378">Hydrolase</keyword>
<organism evidence="3 4">
    <name type="scientific">Desulfovibrio legallii</name>
    <dbReference type="NCBI Taxonomy" id="571438"/>
    <lineage>
        <taxon>Bacteria</taxon>
        <taxon>Pseudomonadati</taxon>
        <taxon>Thermodesulfobacteriota</taxon>
        <taxon>Desulfovibrionia</taxon>
        <taxon>Desulfovibrionales</taxon>
        <taxon>Desulfovibrionaceae</taxon>
        <taxon>Desulfovibrio</taxon>
    </lineage>
</organism>
<gene>
    <name evidence="3" type="ORF">SAMN05192586_10182</name>
</gene>
<dbReference type="Pfam" id="PF00565">
    <property type="entry name" value="SNase"/>
    <property type="match status" value="1"/>
</dbReference>
<keyword evidence="3" id="KW-0540">Nuclease</keyword>
<evidence type="ECO:0000313" key="3">
    <source>
        <dbReference type="EMBL" id="SDF05496.1"/>
    </source>
</evidence>
<dbReference type="Gene3D" id="2.40.50.90">
    <property type="match status" value="1"/>
</dbReference>
<dbReference type="STRING" id="571438.SAMN05192586_10182"/>
<evidence type="ECO:0000259" key="2">
    <source>
        <dbReference type="PROSITE" id="PS50830"/>
    </source>
</evidence>
<keyword evidence="3" id="KW-0255">Endonuclease</keyword>